<keyword evidence="10" id="KW-1185">Reference proteome</keyword>
<comment type="subcellular location">
    <subcellularLocation>
        <location evidence="1">Cell membrane</location>
        <topology evidence="1">Multi-pass membrane protein</topology>
    </subcellularLocation>
</comment>
<dbReference type="PANTHER" id="PTHR21716">
    <property type="entry name" value="TRANSMEMBRANE PROTEIN"/>
    <property type="match status" value="1"/>
</dbReference>
<keyword evidence="4" id="KW-1003">Cell membrane</keyword>
<dbReference type="AlphaFoldDB" id="A0A7H1NSI2"/>
<gene>
    <name evidence="9" type="primary">ydiK_1</name>
    <name evidence="9" type="ORF">JGUZn3_15190</name>
</gene>
<evidence type="ECO:0000256" key="6">
    <source>
        <dbReference type="ARBA" id="ARBA00022989"/>
    </source>
</evidence>
<evidence type="ECO:0000256" key="1">
    <source>
        <dbReference type="ARBA" id="ARBA00004651"/>
    </source>
</evidence>
<feature type="transmembrane region" description="Helical" evidence="8">
    <location>
        <begin position="315"/>
        <end position="335"/>
    </location>
</feature>
<accession>A0A7H1NSI2</accession>
<sequence length="364" mass="39310">MSMDSSSPPSSPQQGPPERIMMGLMLGGIAYGCLLTLYPFFSALLWAGILCYVTWPLFSAIRSRTNSFIAALAMLTLSALLGVLPIGLMASTLHTFPETMQGTFQHIGNHITLPALPKAITTLPFIGEKLYQKWVSWQHNLASISDFVLPYLGTVTRLFLSLLLQAAQGILQLVMALFIAFFFWLNGDILGATIKAVIYRITGPYAERLLRMTSDTIRGTVYGVLGTAILQGILTGAGFAFLDIPNSVFFGSVAAFISVLPIGAPVVWIPAALWLIFMHGRVAAGIFLLLYGVIIISGADHFLRPMFISRGTRLPYLLTLLGILGGVIAFGGIGIFLGPVLLGVGFTLVAEFAYGHVSLYQSNK</sequence>
<reference evidence="9 10" key="1">
    <citation type="submission" date="2020-08" db="EMBL/GenBank/DDBJ databases">
        <title>Complete genome sequence of Entomobacter blattae G55GP.</title>
        <authorList>
            <person name="Poehlein A."/>
            <person name="Guzman J."/>
            <person name="Daniel R."/>
            <person name="Vilcinskas A."/>
        </authorList>
    </citation>
    <scope>NUCLEOTIDE SEQUENCE [LARGE SCALE GENOMIC DNA]</scope>
    <source>
        <strain evidence="9 10">G55GP</strain>
    </source>
</reference>
<dbReference type="KEGG" id="ebla:JGUZn3_15190"/>
<dbReference type="Proteomes" id="UP000516349">
    <property type="component" value="Chromosome"/>
</dbReference>
<evidence type="ECO:0000313" key="10">
    <source>
        <dbReference type="Proteomes" id="UP000516349"/>
    </source>
</evidence>
<dbReference type="PANTHER" id="PTHR21716:SF67">
    <property type="entry name" value="TRANSPORT PROTEIN YDIK-RELATED"/>
    <property type="match status" value="1"/>
</dbReference>
<evidence type="ECO:0000256" key="3">
    <source>
        <dbReference type="ARBA" id="ARBA00022448"/>
    </source>
</evidence>
<dbReference type="Pfam" id="PF01594">
    <property type="entry name" value="AI-2E_transport"/>
    <property type="match status" value="1"/>
</dbReference>
<keyword evidence="3" id="KW-0813">Transport</keyword>
<name>A0A7H1NSI2_9PROT</name>
<dbReference type="InterPro" id="IPR002549">
    <property type="entry name" value="AI-2E-like"/>
</dbReference>
<evidence type="ECO:0000256" key="7">
    <source>
        <dbReference type="ARBA" id="ARBA00023136"/>
    </source>
</evidence>
<feature type="transmembrane region" description="Helical" evidence="8">
    <location>
        <begin position="68"/>
        <end position="90"/>
    </location>
</feature>
<organism evidence="9 10">
    <name type="scientific">Entomobacter blattae</name>
    <dbReference type="NCBI Taxonomy" id="2762277"/>
    <lineage>
        <taxon>Bacteria</taxon>
        <taxon>Pseudomonadati</taxon>
        <taxon>Pseudomonadota</taxon>
        <taxon>Alphaproteobacteria</taxon>
        <taxon>Acetobacterales</taxon>
        <taxon>Acetobacteraceae</taxon>
        <taxon>Entomobacter</taxon>
    </lineage>
</organism>
<proteinExistence type="inferred from homology"/>
<evidence type="ECO:0000256" key="2">
    <source>
        <dbReference type="ARBA" id="ARBA00009773"/>
    </source>
</evidence>
<feature type="transmembrane region" description="Helical" evidence="8">
    <location>
        <begin position="282"/>
        <end position="303"/>
    </location>
</feature>
<evidence type="ECO:0000256" key="5">
    <source>
        <dbReference type="ARBA" id="ARBA00022692"/>
    </source>
</evidence>
<feature type="transmembrane region" description="Helical" evidence="8">
    <location>
        <begin position="20"/>
        <end position="38"/>
    </location>
</feature>
<keyword evidence="7 8" id="KW-0472">Membrane</keyword>
<dbReference type="GO" id="GO:0005886">
    <property type="term" value="C:plasma membrane"/>
    <property type="evidence" value="ECO:0007669"/>
    <property type="project" value="UniProtKB-SubCell"/>
</dbReference>
<protein>
    <submittedName>
        <fullName evidence="9">Transport protein YdiK</fullName>
    </submittedName>
</protein>
<feature type="transmembrane region" description="Helical" evidence="8">
    <location>
        <begin position="249"/>
        <end position="276"/>
    </location>
</feature>
<evidence type="ECO:0000256" key="8">
    <source>
        <dbReference type="SAM" id="Phobius"/>
    </source>
</evidence>
<evidence type="ECO:0000256" key="4">
    <source>
        <dbReference type="ARBA" id="ARBA00022475"/>
    </source>
</evidence>
<keyword evidence="5 8" id="KW-0812">Transmembrane</keyword>
<feature type="transmembrane region" description="Helical" evidence="8">
    <location>
        <begin position="221"/>
        <end position="242"/>
    </location>
</feature>
<dbReference type="EMBL" id="CP060244">
    <property type="protein sequence ID" value="QNT78742.1"/>
    <property type="molecule type" value="Genomic_DNA"/>
</dbReference>
<feature type="transmembrane region" description="Helical" evidence="8">
    <location>
        <begin position="341"/>
        <end position="360"/>
    </location>
</feature>
<comment type="similarity">
    <text evidence="2">Belongs to the autoinducer-2 exporter (AI-2E) (TC 2.A.86) family.</text>
</comment>
<keyword evidence="6 8" id="KW-1133">Transmembrane helix</keyword>
<evidence type="ECO:0000313" key="9">
    <source>
        <dbReference type="EMBL" id="QNT78742.1"/>
    </source>
</evidence>